<sequence>MKIIETNLAFRKSLKKMNKPSTIVSHHAAHSSATVDEIHRWHKENGWSGFGYHFYITKDGQIYRGRPENTIGAHCKGYNKVSLGICLQGNFELERTNKIQLNALIELCKYLCNKYSISTIKGHRELKSTSCPGLNFPLMEVRQQVLGLKNKI</sequence>
<evidence type="ECO:0000313" key="4">
    <source>
        <dbReference type="EMBL" id="WFD08698.1"/>
    </source>
</evidence>
<evidence type="ECO:0000313" key="5">
    <source>
        <dbReference type="Proteomes" id="UP001222800"/>
    </source>
</evidence>
<dbReference type="InterPro" id="IPR006619">
    <property type="entry name" value="PGRP_domain_met/bac"/>
</dbReference>
<organism evidence="4 5">
    <name type="scientific">Tepidibacter hydrothermalis</name>
    <dbReference type="NCBI Taxonomy" id="3036126"/>
    <lineage>
        <taxon>Bacteria</taxon>
        <taxon>Bacillati</taxon>
        <taxon>Bacillota</taxon>
        <taxon>Clostridia</taxon>
        <taxon>Peptostreptococcales</taxon>
        <taxon>Peptostreptococcaceae</taxon>
        <taxon>Tepidibacter</taxon>
    </lineage>
</organism>
<evidence type="ECO:0000256" key="1">
    <source>
        <dbReference type="ARBA" id="ARBA00007553"/>
    </source>
</evidence>
<name>A0ABY8ED65_9FIRM</name>
<dbReference type="InterPro" id="IPR015510">
    <property type="entry name" value="PGRP"/>
</dbReference>
<comment type="similarity">
    <text evidence="1">Belongs to the N-acetylmuramoyl-L-alanine amidase 2 family.</text>
</comment>
<dbReference type="InterPro" id="IPR036505">
    <property type="entry name" value="Amidase/PGRP_sf"/>
</dbReference>
<protein>
    <submittedName>
        <fullName evidence="4">Peptidoglycan recognition family protein</fullName>
    </submittedName>
</protein>
<dbReference type="RefSeq" id="WP_277730606.1">
    <property type="nucleotide sequence ID" value="NZ_CP120733.1"/>
</dbReference>
<dbReference type="SUPFAM" id="SSF55846">
    <property type="entry name" value="N-acetylmuramoyl-L-alanine amidase-like"/>
    <property type="match status" value="1"/>
</dbReference>
<dbReference type="EMBL" id="CP120733">
    <property type="protein sequence ID" value="WFD08698.1"/>
    <property type="molecule type" value="Genomic_DNA"/>
</dbReference>
<dbReference type="SMART" id="SM00701">
    <property type="entry name" value="PGRP"/>
    <property type="match status" value="1"/>
</dbReference>
<dbReference type="PANTHER" id="PTHR11022">
    <property type="entry name" value="PEPTIDOGLYCAN RECOGNITION PROTEIN"/>
    <property type="match status" value="1"/>
</dbReference>
<evidence type="ECO:0000259" key="2">
    <source>
        <dbReference type="SMART" id="SM00644"/>
    </source>
</evidence>
<dbReference type="Proteomes" id="UP001222800">
    <property type="component" value="Chromosome"/>
</dbReference>
<dbReference type="CDD" id="cd06583">
    <property type="entry name" value="PGRP"/>
    <property type="match status" value="1"/>
</dbReference>
<feature type="domain" description="N-acetylmuramoyl-L-alanine amidase" evidence="2">
    <location>
        <begin position="9"/>
        <end position="133"/>
    </location>
</feature>
<reference evidence="4 5" key="1">
    <citation type="submission" date="2023-03" db="EMBL/GenBank/DDBJ databases">
        <title>Complete genome sequence of Tepidibacter sp. SWIR-1, isolated from a deep-sea hydrothermal vent.</title>
        <authorList>
            <person name="Li X."/>
        </authorList>
    </citation>
    <scope>NUCLEOTIDE SEQUENCE [LARGE SCALE GENOMIC DNA]</scope>
    <source>
        <strain evidence="4 5">SWIR-1</strain>
    </source>
</reference>
<keyword evidence="5" id="KW-1185">Reference proteome</keyword>
<dbReference type="Pfam" id="PF01510">
    <property type="entry name" value="Amidase_2"/>
    <property type="match status" value="1"/>
</dbReference>
<gene>
    <name evidence="4" type="ORF">P4S50_09825</name>
</gene>
<dbReference type="SMART" id="SM00644">
    <property type="entry name" value="Ami_2"/>
    <property type="match status" value="1"/>
</dbReference>
<accession>A0ABY8ED65</accession>
<evidence type="ECO:0000259" key="3">
    <source>
        <dbReference type="SMART" id="SM00701"/>
    </source>
</evidence>
<proteinExistence type="inferred from homology"/>
<dbReference type="PANTHER" id="PTHR11022:SF41">
    <property type="entry name" value="PEPTIDOGLYCAN-RECOGNITION PROTEIN LC-RELATED"/>
    <property type="match status" value="1"/>
</dbReference>
<dbReference type="InterPro" id="IPR002502">
    <property type="entry name" value="Amidase_domain"/>
</dbReference>
<dbReference type="Gene3D" id="3.40.80.10">
    <property type="entry name" value="Peptidoglycan recognition protein-like"/>
    <property type="match status" value="1"/>
</dbReference>
<feature type="domain" description="Peptidoglycan recognition protein family" evidence="3">
    <location>
        <begin position="6"/>
        <end position="127"/>
    </location>
</feature>